<gene>
    <name evidence="2" type="ORF">HM131_14290</name>
</gene>
<keyword evidence="3" id="KW-1185">Reference proteome</keyword>
<evidence type="ECO:0000313" key="2">
    <source>
        <dbReference type="EMBL" id="ARI77946.1"/>
    </source>
</evidence>
<dbReference type="Proteomes" id="UP000192527">
    <property type="component" value="Chromosome"/>
</dbReference>
<keyword evidence="1" id="KW-0812">Transmembrane</keyword>
<protein>
    <submittedName>
        <fullName evidence="2">Uncharacterized protein</fullName>
    </submittedName>
</protein>
<feature type="transmembrane region" description="Helical" evidence="1">
    <location>
        <begin position="61"/>
        <end position="84"/>
    </location>
</feature>
<reference evidence="2 3" key="1">
    <citation type="submission" date="2017-04" db="EMBL/GenBank/DDBJ databases">
        <title>The whole genome sequencing and assembly of Halobacillus mangrovi strain.</title>
        <authorList>
            <person name="Lee S.-J."/>
            <person name="Park M.-K."/>
            <person name="Kim J.-Y."/>
            <person name="Lee Y.-J."/>
            <person name="Yi H."/>
            <person name="Bahn Y.-S."/>
            <person name="Kim J.F."/>
            <person name="Lee D.-W."/>
        </authorList>
    </citation>
    <scope>NUCLEOTIDE SEQUENCE [LARGE SCALE GENOMIC DNA]</scope>
    <source>
        <strain evidence="2 3">KTB 131</strain>
    </source>
</reference>
<evidence type="ECO:0000313" key="3">
    <source>
        <dbReference type="Proteomes" id="UP000192527"/>
    </source>
</evidence>
<keyword evidence="1" id="KW-0472">Membrane</keyword>
<dbReference type="OrthoDB" id="2429151at2"/>
<dbReference type="RefSeq" id="WP_085030407.1">
    <property type="nucleotide sequence ID" value="NZ_CP020772.1"/>
</dbReference>
<dbReference type="AlphaFoldDB" id="A0A1W5ZX89"/>
<dbReference type="STRING" id="402384.HM131_14290"/>
<name>A0A1W5ZX89_9BACI</name>
<keyword evidence="1" id="KW-1133">Transmembrane helix</keyword>
<proteinExistence type="predicted"/>
<dbReference type="EMBL" id="CP020772">
    <property type="protein sequence ID" value="ARI77946.1"/>
    <property type="molecule type" value="Genomic_DNA"/>
</dbReference>
<dbReference type="KEGG" id="hmn:HM131_14290"/>
<feature type="transmembrane region" description="Helical" evidence="1">
    <location>
        <begin position="12"/>
        <end position="41"/>
    </location>
</feature>
<evidence type="ECO:0000256" key="1">
    <source>
        <dbReference type="SAM" id="Phobius"/>
    </source>
</evidence>
<sequence>MTETSWKNAMAIGILSSVIGVLLIFFNVDLGTTMAASWLVSESGVDPETYNVVLDSYITNFLVIGSIVFSFGLIMITFSSYQLLIIREKG</sequence>
<accession>A0A1W5ZX89</accession>
<organism evidence="2 3">
    <name type="scientific">Halobacillus mangrovi</name>
    <dbReference type="NCBI Taxonomy" id="402384"/>
    <lineage>
        <taxon>Bacteria</taxon>
        <taxon>Bacillati</taxon>
        <taxon>Bacillota</taxon>
        <taxon>Bacilli</taxon>
        <taxon>Bacillales</taxon>
        <taxon>Bacillaceae</taxon>
        <taxon>Halobacillus</taxon>
    </lineage>
</organism>